<dbReference type="Proteomes" id="UP000698028">
    <property type="component" value="Unassembled WGS sequence"/>
</dbReference>
<dbReference type="RefSeq" id="WP_218632906.1">
    <property type="nucleotide sequence ID" value="NZ_JAHVAH010000001.1"/>
</dbReference>
<keyword evidence="1" id="KW-0732">Signal</keyword>
<organism evidence="2 3">
    <name type="scientific">Sphingomicrobium clamense</name>
    <dbReference type="NCBI Taxonomy" id="2851013"/>
    <lineage>
        <taxon>Bacteria</taxon>
        <taxon>Pseudomonadati</taxon>
        <taxon>Pseudomonadota</taxon>
        <taxon>Alphaproteobacteria</taxon>
        <taxon>Sphingomonadales</taxon>
        <taxon>Sphingomonadaceae</taxon>
        <taxon>Sphingomicrobium</taxon>
    </lineage>
</organism>
<protein>
    <recommendedName>
        <fullName evidence="4">Lipoprotein</fullName>
    </recommendedName>
</protein>
<evidence type="ECO:0008006" key="4">
    <source>
        <dbReference type="Google" id="ProtNLM"/>
    </source>
</evidence>
<gene>
    <name evidence="2" type="ORF">KTQ36_06580</name>
</gene>
<feature type="signal peptide" evidence="1">
    <location>
        <begin position="1"/>
        <end position="17"/>
    </location>
</feature>
<evidence type="ECO:0000256" key="1">
    <source>
        <dbReference type="SAM" id="SignalP"/>
    </source>
</evidence>
<reference evidence="2 3" key="1">
    <citation type="submission" date="2021-07" db="EMBL/GenBank/DDBJ databases">
        <title>The draft genome sequence of Sphingomicrobium sp. B8.</title>
        <authorList>
            <person name="Mu L."/>
        </authorList>
    </citation>
    <scope>NUCLEOTIDE SEQUENCE [LARGE SCALE GENOMIC DNA]</scope>
    <source>
        <strain evidence="2 3">B8</strain>
    </source>
</reference>
<dbReference type="PROSITE" id="PS51257">
    <property type="entry name" value="PROKAR_LIPOPROTEIN"/>
    <property type="match status" value="1"/>
</dbReference>
<accession>A0ABS6V5W9</accession>
<feature type="chain" id="PRO_5047054342" description="Lipoprotein" evidence="1">
    <location>
        <begin position="18"/>
        <end position="132"/>
    </location>
</feature>
<keyword evidence="3" id="KW-1185">Reference proteome</keyword>
<evidence type="ECO:0000313" key="3">
    <source>
        <dbReference type="Proteomes" id="UP000698028"/>
    </source>
</evidence>
<sequence>MKTILTLGAALVLTACASTEDRYPTTGPSTSAPTPLAYNAVGDGWQLMIRDSGMTFQTTQGLATSDPYVDFLPSPNGDTYQGSKITAIVNRQGCALEGYDTTTYPHTVTVTVNNQTLTGCGGPPNGNDREPY</sequence>
<name>A0ABS6V5W9_9SPHN</name>
<evidence type="ECO:0000313" key="2">
    <source>
        <dbReference type="EMBL" id="MBW0144960.1"/>
    </source>
</evidence>
<proteinExistence type="predicted"/>
<comment type="caution">
    <text evidence="2">The sequence shown here is derived from an EMBL/GenBank/DDBJ whole genome shotgun (WGS) entry which is preliminary data.</text>
</comment>
<dbReference type="EMBL" id="JAHVAH010000001">
    <property type="protein sequence ID" value="MBW0144960.1"/>
    <property type="molecule type" value="Genomic_DNA"/>
</dbReference>